<dbReference type="Proteomes" id="UP000233551">
    <property type="component" value="Unassembled WGS sequence"/>
</dbReference>
<evidence type="ECO:0000313" key="1">
    <source>
        <dbReference type="EMBL" id="PKI38749.1"/>
    </source>
</evidence>
<name>A0A2I0I429_PUNGR</name>
<comment type="caution">
    <text evidence="1">The sequence shown here is derived from an EMBL/GenBank/DDBJ whole genome shotgun (WGS) entry which is preliminary data.</text>
</comment>
<dbReference type="AlphaFoldDB" id="A0A2I0I429"/>
<dbReference type="EMBL" id="PGOL01004026">
    <property type="protein sequence ID" value="PKI38749.1"/>
    <property type="molecule type" value="Genomic_DNA"/>
</dbReference>
<gene>
    <name evidence="1" type="ORF">CRG98_040862</name>
</gene>
<evidence type="ECO:0000313" key="2">
    <source>
        <dbReference type="Proteomes" id="UP000233551"/>
    </source>
</evidence>
<accession>A0A2I0I429</accession>
<organism evidence="1 2">
    <name type="scientific">Punica granatum</name>
    <name type="common">Pomegranate</name>
    <dbReference type="NCBI Taxonomy" id="22663"/>
    <lineage>
        <taxon>Eukaryota</taxon>
        <taxon>Viridiplantae</taxon>
        <taxon>Streptophyta</taxon>
        <taxon>Embryophyta</taxon>
        <taxon>Tracheophyta</taxon>
        <taxon>Spermatophyta</taxon>
        <taxon>Magnoliopsida</taxon>
        <taxon>eudicotyledons</taxon>
        <taxon>Gunneridae</taxon>
        <taxon>Pentapetalae</taxon>
        <taxon>rosids</taxon>
        <taxon>malvids</taxon>
        <taxon>Myrtales</taxon>
        <taxon>Lythraceae</taxon>
        <taxon>Punica</taxon>
    </lineage>
</organism>
<keyword evidence="2" id="KW-1185">Reference proteome</keyword>
<protein>
    <submittedName>
        <fullName evidence="1">Uncharacterized protein</fullName>
    </submittedName>
</protein>
<proteinExistence type="predicted"/>
<sequence>MRTGKRREPHPREAVMARMISSHEAHWLEREPAKRWASKGRWWEWSRRQAWEQEKTRSEADLRTMRGLIVYNRVTRVQPGKIHLLTVFKRIGPV</sequence>
<reference evidence="1 2" key="1">
    <citation type="submission" date="2017-11" db="EMBL/GenBank/DDBJ databases">
        <title>De-novo sequencing of pomegranate (Punica granatum L.) genome.</title>
        <authorList>
            <person name="Akparov Z."/>
            <person name="Amiraslanov A."/>
            <person name="Hajiyeva S."/>
            <person name="Abbasov M."/>
            <person name="Kaur K."/>
            <person name="Hamwieh A."/>
            <person name="Solovyev V."/>
            <person name="Salamov A."/>
            <person name="Braich B."/>
            <person name="Kosarev P."/>
            <person name="Mahmoud A."/>
            <person name="Hajiyev E."/>
            <person name="Babayeva S."/>
            <person name="Izzatullayeva V."/>
            <person name="Mammadov A."/>
            <person name="Mammadov A."/>
            <person name="Sharifova S."/>
            <person name="Ojaghi J."/>
            <person name="Eynullazada K."/>
            <person name="Bayramov B."/>
            <person name="Abdulazimova A."/>
            <person name="Shahmuradov I."/>
        </authorList>
    </citation>
    <scope>NUCLEOTIDE SEQUENCE [LARGE SCALE GENOMIC DNA]</scope>
    <source>
        <strain evidence="2">cv. AG2017</strain>
        <tissue evidence="1">Leaf</tissue>
    </source>
</reference>